<sequence>MGGAVKEITRTGPNHEGVDEFNAVLASSQYTIAYFTATWCGPCRQISPVYQKFAEQFSIPGYLSFTKIDVDLQPELAQMYDIRAMPSFIFFKDGKRVKVNGIYKLEGGNPPVLGAAVGKLGKLAKEKAMAAAEGGK</sequence>
<evidence type="ECO:0000313" key="5">
    <source>
        <dbReference type="Proteomes" id="UP001239445"/>
    </source>
</evidence>
<feature type="domain" description="Thioredoxin" evidence="3">
    <location>
        <begin position="1"/>
        <end position="122"/>
    </location>
</feature>
<dbReference type="PANTHER" id="PTHR46115">
    <property type="entry name" value="THIOREDOXIN-LIKE PROTEIN 1"/>
    <property type="match status" value="1"/>
</dbReference>
<dbReference type="Gene3D" id="3.40.30.10">
    <property type="entry name" value="Glutaredoxin"/>
    <property type="match status" value="1"/>
</dbReference>
<protein>
    <submittedName>
        <fullName evidence="4">Thioredoxin</fullName>
    </submittedName>
</protein>
<dbReference type="CDD" id="cd02947">
    <property type="entry name" value="TRX_family"/>
    <property type="match status" value="1"/>
</dbReference>
<reference evidence="4" key="1">
    <citation type="submission" date="2023-06" db="EMBL/GenBank/DDBJ databases">
        <title>Genome-scale phylogeny and comparative genomics of the fungal order Sordariales.</title>
        <authorList>
            <consortium name="Lawrence Berkeley National Laboratory"/>
            <person name="Hensen N."/>
            <person name="Bonometti L."/>
            <person name="Westerberg I."/>
            <person name="Brannstrom I.O."/>
            <person name="Guillou S."/>
            <person name="Cros-Aarteil S."/>
            <person name="Calhoun S."/>
            <person name="Haridas S."/>
            <person name="Kuo A."/>
            <person name="Mondo S."/>
            <person name="Pangilinan J."/>
            <person name="Riley R."/>
            <person name="Labutti K."/>
            <person name="Andreopoulos B."/>
            <person name="Lipzen A."/>
            <person name="Chen C."/>
            <person name="Yanf M."/>
            <person name="Daum C."/>
            <person name="Ng V."/>
            <person name="Clum A."/>
            <person name="Steindorff A."/>
            <person name="Ohm R."/>
            <person name="Martin F."/>
            <person name="Silar P."/>
            <person name="Natvig D."/>
            <person name="Lalanne C."/>
            <person name="Gautier V."/>
            <person name="Ament-Velasquez S.L."/>
            <person name="Kruys A."/>
            <person name="Hutchinson M.I."/>
            <person name="Powell A.J."/>
            <person name="Barry K."/>
            <person name="Miller A.N."/>
            <person name="Grigoriev I.V."/>
            <person name="Debuchy R."/>
            <person name="Gladieux P."/>
            <person name="Thoren M.H."/>
            <person name="Johannesson H."/>
        </authorList>
    </citation>
    <scope>NUCLEOTIDE SEQUENCE</scope>
    <source>
        <strain evidence="4">PSN4</strain>
    </source>
</reference>
<keyword evidence="5" id="KW-1185">Reference proteome</keyword>
<proteinExistence type="inferred from homology"/>
<evidence type="ECO:0000256" key="1">
    <source>
        <dbReference type="ARBA" id="ARBA00008987"/>
    </source>
</evidence>
<dbReference type="PRINTS" id="PR00421">
    <property type="entry name" value="THIOREDOXIN"/>
</dbReference>
<comment type="caution">
    <text evidence="4">The sequence shown here is derived from an EMBL/GenBank/DDBJ whole genome shotgun (WGS) entry which is preliminary data.</text>
</comment>
<dbReference type="PROSITE" id="PS00194">
    <property type="entry name" value="THIOREDOXIN_1"/>
    <property type="match status" value="1"/>
</dbReference>
<evidence type="ECO:0000313" key="4">
    <source>
        <dbReference type="EMBL" id="KAK1751506.1"/>
    </source>
</evidence>
<keyword evidence="2" id="KW-1015">Disulfide bond</keyword>
<dbReference type="Proteomes" id="UP001239445">
    <property type="component" value="Unassembled WGS sequence"/>
</dbReference>
<dbReference type="SUPFAM" id="SSF52833">
    <property type="entry name" value="Thioredoxin-like"/>
    <property type="match status" value="1"/>
</dbReference>
<gene>
    <name evidence="4" type="ORF">QBC47DRAFT_464197</name>
</gene>
<comment type="similarity">
    <text evidence="1">Belongs to the thioredoxin family.</text>
</comment>
<evidence type="ECO:0000259" key="3">
    <source>
        <dbReference type="PROSITE" id="PS51352"/>
    </source>
</evidence>
<name>A0AAJ0B8U3_9PEZI</name>
<evidence type="ECO:0000256" key="2">
    <source>
        <dbReference type="ARBA" id="ARBA00023157"/>
    </source>
</evidence>
<dbReference type="EMBL" id="MU839842">
    <property type="protein sequence ID" value="KAK1751506.1"/>
    <property type="molecule type" value="Genomic_DNA"/>
</dbReference>
<dbReference type="PROSITE" id="PS51352">
    <property type="entry name" value="THIOREDOXIN_2"/>
    <property type="match status" value="1"/>
</dbReference>
<dbReference type="Pfam" id="PF00085">
    <property type="entry name" value="Thioredoxin"/>
    <property type="match status" value="1"/>
</dbReference>
<accession>A0AAJ0B8U3</accession>
<dbReference type="InterPro" id="IPR036249">
    <property type="entry name" value="Thioredoxin-like_sf"/>
</dbReference>
<dbReference type="AlphaFoldDB" id="A0AAJ0B8U3"/>
<dbReference type="InterPro" id="IPR017937">
    <property type="entry name" value="Thioredoxin_CS"/>
</dbReference>
<organism evidence="4 5">
    <name type="scientific">Echria macrotheca</name>
    <dbReference type="NCBI Taxonomy" id="438768"/>
    <lineage>
        <taxon>Eukaryota</taxon>
        <taxon>Fungi</taxon>
        <taxon>Dikarya</taxon>
        <taxon>Ascomycota</taxon>
        <taxon>Pezizomycotina</taxon>
        <taxon>Sordariomycetes</taxon>
        <taxon>Sordariomycetidae</taxon>
        <taxon>Sordariales</taxon>
        <taxon>Schizotheciaceae</taxon>
        <taxon>Echria</taxon>
    </lineage>
</organism>
<dbReference type="InterPro" id="IPR013766">
    <property type="entry name" value="Thioredoxin_domain"/>
</dbReference>